<proteinExistence type="evidence at transcript level"/>
<reference evidence="1" key="1">
    <citation type="journal article" date="2009" name="PLoS Genet.">
        <title>Sequencing, mapping, and analysis of 27,455 maize full-length cDNAs.</title>
        <authorList>
            <person name="Soderlund C."/>
            <person name="Descour A."/>
            <person name="Kudrna D."/>
            <person name="Bomhoff M."/>
            <person name="Boyd L."/>
            <person name="Currie J."/>
            <person name="Angelova A."/>
            <person name="Collura K."/>
            <person name="Wissotski M."/>
            <person name="Ashley E."/>
            <person name="Morrow D."/>
            <person name="Fernandes J."/>
            <person name="Walbot V."/>
            <person name="Yu Y."/>
        </authorList>
    </citation>
    <scope>NUCLEOTIDE SEQUENCE</scope>
    <source>
        <strain evidence="1">B73</strain>
    </source>
</reference>
<reference evidence="1" key="2">
    <citation type="submission" date="2012-06" db="EMBL/GenBank/DDBJ databases">
        <authorList>
            <person name="Yu Y."/>
            <person name="Currie J."/>
            <person name="Lomeli R."/>
            <person name="Angelova A."/>
            <person name="Collura K."/>
            <person name="Wissotski M."/>
            <person name="Campos D."/>
            <person name="Kudrna D."/>
            <person name="Golser W."/>
            <person name="Ashely E."/>
            <person name="Descour A."/>
            <person name="Fernandes J."/>
            <person name="Soderlund C."/>
            <person name="Walbot V."/>
        </authorList>
    </citation>
    <scope>NUCLEOTIDE SEQUENCE</scope>
    <source>
        <strain evidence="1">B73</strain>
    </source>
</reference>
<organism evidence="1">
    <name type="scientific">Zea mays</name>
    <name type="common">Maize</name>
    <dbReference type="NCBI Taxonomy" id="4577"/>
    <lineage>
        <taxon>Eukaryota</taxon>
        <taxon>Viridiplantae</taxon>
        <taxon>Streptophyta</taxon>
        <taxon>Embryophyta</taxon>
        <taxon>Tracheophyta</taxon>
        <taxon>Spermatophyta</taxon>
        <taxon>Magnoliopsida</taxon>
        <taxon>Liliopsida</taxon>
        <taxon>Poales</taxon>
        <taxon>Poaceae</taxon>
        <taxon>PACMAD clade</taxon>
        <taxon>Panicoideae</taxon>
        <taxon>Andropogonodae</taxon>
        <taxon>Andropogoneae</taxon>
        <taxon>Tripsacinae</taxon>
        <taxon>Zea</taxon>
    </lineage>
</organism>
<dbReference type="EMBL" id="BT085256">
    <property type="protein sequence ID" value="ACR35609.1"/>
    <property type="molecule type" value="mRNA"/>
</dbReference>
<sequence>MSAVPTNPPQREQVRATREHTTAFRRYFARRVRATLAISPLTVRDCLFMYGIVGFKLTLSHIVAS</sequence>
<name>C4J359_MAIZE</name>
<dbReference type="AlphaFoldDB" id="C4J359"/>
<accession>C4J359</accession>
<evidence type="ECO:0000313" key="1">
    <source>
        <dbReference type="EMBL" id="ACR35609.1"/>
    </source>
</evidence>
<protein>
    <submittedName>
        <fullName evidence="1">Uncharacterized protein</fullName>
    </submittedName>
</protein>